<organism evidence="2 3">
    <name type="scientific">Secundilactobacillus silagincola</name>
    <dbReference type="NCBI Taxonomy" id="1714681"/>
    <lineage>
        <taxon>Bacteria</taxon>
        <taxon>Bacillati</taxon>
        <taxon>Bacillota</taxon>
        <taxon>Bacilli</taxon>
        <taxon>Lactobacillales</taxon>
        <taxon>Lactobacillaceae</taxon>
        <taxon>Secundilactobacillus</taxon>
    </lineage>
</organism>
<accession>A0A1Z5J5C7</accession>
<feature type="signal peptide" evidence="1">
    <location>
        <begin position="1"/>
        <end position="23"/>
    </location>
</feature>
<dbReference type="RefSeq" id="WP_098826129.1">
    <property type="nucleotide sequence ID" value="NZ_BCMJ01000011.1"/>
</dbReference>
<feature type="chain" id="PRO_5039013457" evidence="1">
    <location>
        <begin position="24"/>
        <end position="183"/>
    </location>
</feature>
<gene>
    <name evidence="2" type="ORF">IWT5_02130</name>
</gene>
<dbReference type="Proteomes" id="UP000223370">
    <property type="component" value="Unassembled WGS sequence"/>
</dbReference>
<protein>
    <submittedName>
        <fullName evidence="2">Extracellular zinc metalloproteinase</fullName>
    </submittedName>
</protein>
<evidence type="ECO:0000313" key="2">
    <source>
        <dbReference type="EMBL" id="GAX08961.1"/>
    </source>
</evidence>
<dbReference type="Gene3D" id="3.40.390.10">
    <property type="entry name" value="Collagenase (Catalytic Domain)"/>
    <property type="match status" value="1"/>
</dbReference>
<evidence type="ECO:0000256" key="1">
    <source>
        <dbReference type="SAM" id="SignalP"/>
    </source>
</evidence>
<proteinExistence type="predicted"/>
<dbReference type="OrthoDB" id="2148705at2"/>
<dbReference type="InterPro" id="IPR024079">
    <property type="entry name" value="MetalloPept_cat_dom_sf"/>
</dbReference>
<sequence length="183" mass="19919" precursor="true">MKKHLLRNLFMSLAVAGTLGAGAFVANPTTANASSWKFAGTTVTYHINSTSKYYNGMWKNAVKAWSKNGVVKFKSVAASDKPELTLTTRSLDNDKYGTIFVQPRTINANHEINAAYVALNRNAMKFLGLGLSDRTKVAESGMGNALGLDYTSNKHSVMYEYAGDMGMSGVTKSDLNNLVNLYK</sequence>
<comment type="caution">
    <text evidence="2">The sequence shown here is derived from an EMBL/GenBank/DDBJ whole genome shotgun (WGS) entry which is preliminary data.</text>
</comment>
<dbReference type="GO" id="GO:0008237">
    <property type="term" value="F:metallopeptidase activity"/>
    <property type="evidence" value="ECO:0007669"/>
    <property type="project" value="InterPro"/>
</dbReference>
<reference evidence="2 3" key="1">
    <citation type="submission" date="2015-11" db="EMBL/GenBank/DDBJ databases">
        <title>Draft genome sequences of new species of the genus Lactobacillus isolated from orchardgrass silage.</title>
        <authorList>
            <person name="Tohno M."/>
            <person name="Tanizawa Y."/>
            <person name="Arita M."/>
        </authorList>
    </citation>
    <scope>NUCLEOTIDE SEQUENCE [LARGE SCALE GENOMIC DNA]</scope>
    <source>
        <strain evidence="2 3">IWT5</strain>
    </source>
</reference>
<keyword evidence="1" id="KW-0732">Signal</keyword>
<keyword evidence="3" id="KW-1185">Reference proteome</keyword>
<evidence type="ECO:0000313" key="3">
    <source>
        <dbReference type="Proteomes" id="UP000223370"/>
    </source>
</evidence>
<dbReference type="SUPFAM" id="SSF55486">
    <property type="entry name" value="Metalloproteases ('zincins'), catalytic domain"/>
    <property type="match status" value="1"/>
</dbReference>
<dbReference type="EMBL" id="BCMJ01000011">
    <property type="protein sequence ID" value="GAX08961.1"/>
    <property type="molecule type" value="Genomic_DNA"/>
</dbReference>
<name>A0A1Z5J5C7_9LACO</name>
<dbReference type="AlphaFoldDB" id="A0A1Z5J5C7"/>